<gene>
    <name evidence="2" type="ORF">A3C20_00435</name>
</gene>
<keyword evidence="1" id="KW-0812">Transmembrane</keyword>
<protein>
    <submittedName>
        <fullName evidence="2">Uncharacterized protein</fullName>
    </submittedName>
</protein>
<keyword evidence="1" id="KW-1133">Transmembrane helix</keyword>
<proteinExistence type="predicted"/>
<evidence type="ECO:0000313" key="3">
    <source>
        <dbReference type="Proteomes" id="UP000176914"/>
    </source>
</evidence>
<comment type="caution">
    <text evidence="2">The sequence shown here is derived from an EMBL/GenBank/DDBJ whole genome shotgun (WGS) entry which is preliminary data.</text>
</comment>
<feature type="transmembrane region" description="Helical" evidence="1">
    <location>
        <begin position="33"/>
        <end position="61"/>
    </location>
</feature>
<evidence type="ECO:0000313" key="2">
    <source>
        <dbReference type="EMBL" id="OGG68824.1"/>
    </source>
</evidence>
<keyword evidence="1" id="KW-0472">Membrane</keyword>
<reference evidence="2 3" key="1">
    <citation type="journal article" date="2016" name="Nat. Commun.">
        <title>Thousands of microbial genomes shed light on interconnected biogeochemical processes in an aquifer system.</title>
        <authorList>
            <person name="Anantharaman K."/>
            <person name="Brown C.T."/>
            <person name="Hug L.A."/>
            <person name="Sharon I."/>
            <person name="Castelle C.J."/>
            <person name="Probst A.J."/>
            <person name="Thomas B.C."/>
            <person name="Singh A."/>
            <person name="Wilkins M.J."/>
            <person name="Karaoz U."/>
            <person name="Brodie E.L."/>
            <person name="Williams K.H."/>
            <person name="Hubbard S.S."/>
            <person name="Banfield J.F."/>
        </authorList>
    </citation>
    <scope>NUCLEOTIDE SEQUENCE [LARGE SCALE GENOMIC DNA]</scope>
</reference>
<evidence type="ECO:0000256" key="1">
    <source>
        <dbReference type="SAM" id="Phobius"/>
    </source>
</evidence>
<sequence>MILLQLMTILANHLIVLQEMSKEILMKIRPNHALGTIVGLMFAGMTYVVILMGIAITASFVTFEETTQVSCRVLQLTIEEHYEPRYGQHRQVRGAGIRCPKGTLYPKFREGFPPVGLRFLKLNEELGCTSRKSTVPQWMYDLPSFLLYLMPPATLYRYSDCTRLS</sequence>
<dbReference type="EMBL" id="MFLL01000027">
    <property type="protein sequence ID" value="OGG68824.1"/>
    <property type="molecule type" value="Genomic_DNA"/>
</dbReference>
<name>A0A1F6E537_9BACT</name>
<dbReference type="Proteomes" id="UP000176914">
    <property type="component" value="Unassembled WGS sequence"/>
</dbReference>
<organism evidence="2 3">
    <name type="scientific">Candidatus Kaiserbacteria bacterium RIFCSPHIGHO2_02_FULL_55_25</name>
    <dbReference type="NCBI Taxonomy" id="1798498"/>
    <lineage>
        <taxon>Bacteria</taxon>
        <taxon>Candidatus Kaiseribacteriota</taxon>
    </lineage>
</organism>
<dbReference type="AlphaFoldDB" id="A0A1F6E537"/>
<accession>A0A1F6E537</accession>